<dbReference type="NCBIfam" id="NF009466">
    <property type="entry name" value="PRK12826.1-2"/>
    <property type="match status" value="1"/>
</dbReference>
<reference evidence="7 8" key="1">
    <citation type="journal article" date="2004" name="Science">
        <title>A predator unmasked: life cycle of Bdellovibrio bacteriovorus from a genomic perspective.</title>
        <authorList>
            <person name="Rendulic S."/>
            <person name="Jagtap P."/>
            <person name="Rosinus A."/>
            <person name="Eppinger M."/>
            <person name="Baar C."/>
            <person name="Lanz C."/>
            <person name="Keller H."/>
            <person name="Lambert C."/>
            <person name="Evans K.J."/>
            <person name="Goesmann A."/>
            <person name="Meyer F."/>
            <person name="Sockett R.E."/>
            <person name="Schuster S.C."/>
        </authorList>
    </citation>
    <scope>NUCLEOTIDE SEQUENCE [LARGE SCALE GENOMIC DNA]</scope>
    <source>
        <strain evidence="8">ATCC 15356 / DSM 50701 / NCIMB 9529 / HD100</strain>
    </source>
</reference>
<dbReference type="CDD" id="cd05333">
    <property type="entry name" value="BKR_SDR_c"/>
    <property type="match status" value="1"/>
</dbReference>
<feature type="binding site" evidence="4">
    <location>
        <position position="98"/>
    </location>
    <ligand>
        <name>NADP(+)</name>
        <dbReference type="ChEBI" id="CHEBI:58349"/>
    </ligand>
</feature>
<evidence type="ECO:0000256" key="2">
    <source>
        <dbReference type="ARBA" id="ARBA00023002"/>
    </source>
</evidence>
<feature type="binding site" evidence="4">
    <location>
        <position position="196"/>
    </location>
    <ligand>
        <name>NADP(+)</name>
        <dbReference type="ChEBI" id="CHEBI:58349"/>
    </ligand>
</feature>
<keyword evidence="8" id="KW-1185">Reference proteome</keyword>
<dbReference type="PRINTS" id="PR00081">
    <property type="entry name" value="GDHRDH"/>
</dbReference>
<dbReference type="eggNOG" id="COG1028">
    <property type="taxonomic scope" value="Bacteria"/>
</dbReference>
<dbReference type="EMBL" id="BX842651">
    <property type="protein sequence ID" value="CAE79860.1"/>
    <property type="molecule type" value="Genomic_DNA"/>
</dbReference>
<dbReference type="PANTHER" id="PTHR42760:SF133">
    <property type="entry name" value="3-OXOACYL-[ACYL-CARRIER-PROTEIN] REDUCTASE"/>
    <property type="match status" value="1"/>
</dbReference>
<dbReference type="FunFam" id="3.40.50.720:FF:000173">
    <property type="entry name" value="3-oxoacyl-[acyl-carrier protein] reductase"/>
    <property type="match status" value="1"/>
</dbReference>
<keyword evidence="5" id="KW-0276">Fatty acid metabolism</keyword>
<dbReference type="STRING" id="264462.Bd2012"/>
<keyword evidence="5" id="KW-0444">Lipid biosynthesis</keyword>
<feature type="binding site" evidence="4">
    <location>
        <begin position="22"/>
        <end position="25"/>
    </location>
    <ligand>
        <name>NADP(+)</name>
        <dbReference type="ChEBI" id="CHEBI:58349"/>
    </ligand>
</feature>
<dbReference type="Proteomes" id="UP000008080">
    <property type="component" value="Chromosome"/>
</dbReference>
<sequence>MLKRILHMSGKSLQGKKIVVTGGSRGIGAAIVKLLADEGAQVAFTYSSREEAAQQVAHSLTGEGHFYIKMDIANEESVNSAVDHILEKWSDIDGVVNNAGITKDGLLLRMKSEDFDSVVNTNLRGTFLVTKAFTKPMMKARKGSIVNIVSIIGETGNAGQANYAASKAGTIAFSKSVALELGSRNVRVNNVAPGYIATEMTDVLSEDVKSKMMEKIPLAKIGEGSDVAQAVRFLLSDESKYITGHTLDVNGGMHMN</sequence>
<evidence type="ECO:0000259" key="6">
    <source>
        <dbReference type="SMART" id="SM00822"/>
    </source>
</evidence>
<dbReference type="InterPro" id="IPR002347">
    <property type="entry name" value="SDR_fam"/>
</dbReference>
<protein>
    <recommendedName>
        <fullName evidence="5">3-oxoacyl-[acyl-carrier-protein] reductase</fullName>
        <ecNumber evidence="5">1.1.1.100</ecNumber>
    </recommendedName>
</protein>
<evidence type="ECO:0000313" key="8">
    <source>
        <dbReference type="Proteomes" id="UP000008080"/>
    </source>
</evidence>
<gene>
    <name evidence="7" type="primary">fabG</name>
    <name evidence="7" type="ordered locus">Bd2012</name>
</gene>
<comment type="similarity">
    <text evidence="1 5">Belongs to the short-chain dehydrogenases/reductases (SDR) family.</text>
</comment>
<feature type="domain" description="Ketoreductase" evidence="6">
    <location>
        <begin position="16"/>
        <end position="194"/>
    </location>
</feature>
<comment type="function">
    <text evidence="5">Catalyzes the NADPH-dependent reduction of beta-ketoacyl-ACP substrates to beta-hydroxyacyl-ACP products, the first reductive step in the elongation cycle of fatty acid biosynthesis.</text>
</comment>
<keyword evidence="5" id="KW-0275">Fatty acid biosynthesis</keyword>
<dbReference type="EC" id="1.1.1.100" evidence="5"/>
<proteinExistence type="inferred from homology"/>
<name>Q6MLJ7_BDEBA</name>
<dbReference type="InterPro" id="IPR057326">
    <property type="entry name" value="KR_dom"/>
</dbReference>
<evidence type="ECO:0000256" key="5">
    <source>
        <dbReference type="RuleBase" id="RU366074"/>
    </source>
</evidence>
<feature type="binding site" evidence="4">
    <location>
        <begin position="163"/>
        <end position="167"/>
    </location>
    <ligand>
        <name>NADP(+)</name>
        <dbReference type="ChEBI" id="CHEBI:58349"/>
    </ligand>
</feature>
<evidence type="ECO:0000256" key="4">
    <source>
        <dbReference type="PIRSR" id="PIRSR611284-2"/>
    </source>
</evidence>
<comment type="subunit">
    <text evidence="5">Homotetramer.</text>
</comment>
<dbReference type="HOGENOM" id="CLU_010194_1_3_7"/>
<evidence type="ECO:0000256" key="3">
    <source>
        <dbReference type="PIRSR" id="PIRSR611284-1"/>
    </source>
</evidence>
<evidence type="ECO:0000256" key="1">
    <source>
        <dbReference type="ARBA" id="ARBA00006484"/>
    </source>
</evidence>
<organism evidence="7 8">
    <name type="scientific">Bdellovibrio bacteriovorus (strain ATCC 15356 / DSM 50701 / NCIMB 9529 / HD100)</name>
    <dbReference type="NCBI Taxonomy" id="264462"/>
    <lineage>
        <taxon>Bacteria</taxon>
        <taxon>Pseudomonadati</taxon>
        <taxon>Bdellovibrionota</taxon>
        <taxon>Bdellovibrionia</taxon>
        <taxon>Bdellovibrionales</taxon>
        <taxon>Pseudobdellovibrionaceae</taxon>
        <taxon>Bdellovibrio</taxon>
    </lineage>
</organism>
<dbReference type="InterPro" id="IPR036291">
    <property type="entry name" value="NAD(P)-bd_dom_sf"/>
</dbReference>
<dbReference type="PANTHER" id="PTHR42760">
    <property type="entry name" value="SHORT-CHAIN DEHYDROGENASES/REDUCTASES FAMILY MEMBER"/>
    <property type="match status" value="1"/>
</dbReference>
<accession>Q6MLJ7</accession>
<comment type="pathway">
    <text evidence="5">Lipid metabolism; fatty acid biosynthesis.</text>
</comment>
<dbReference type="GO" id="GO:0004316">
    <property type="term" value="F:3-oxoacyl-[acyl-carrier-protein] reductase (NADPH) activity"/>
    <property type="evidence" value="ECO:0007669"/>
    <property type="project" value="UniProtKB-UniRule"/>
</dbReference>
<evidence type="ECO:0000313" key="7">
    <source>
        <dbReference type="EMBL" id="CAE79860.1"/>
    </source>
</evidence>
<dbReference type="NCBIfam" id="TIGR01830">
    <property type="entry name" value="3oxo_ACP_reduc"/>
    <property type="match status" value="1"/>
</dbReference>
<dbReference type="GO" id="GO:0051287">
    <property type="term" value="F:NAD binding"/>
    <property type="evidence" value="ECO:0007669"/>
    <property type="project" value="UniProtKB-UniRule"/>
</dbReference>
<dbReference type="GO" id="GO:0006633">
    <property type="term" value="P:fatty acid biosynthetic process"/>
    <property type="evidence" value="ECO:0007669"/>
    <property type="project" value="UniProtKB-UniPathway"/>
</dbReference>
<dbReference type="AlphaFoldDB" id="Q6MLJ7"/>
<dbReference type="PROSITE" id="PS00061">
    <property type="entry name" value="ADH_SHORT"/>
    <property type="match status" value="1"/>
</dbReference>
<dbReference type="InterPro" id="IPR020904">
    <property type="entry name" value="Sc_DH/Rdtase_CS"/>
</dbReference>
<dbReference type="NCBIfam" id="NF005559">
    <property type="entry name" value="PRK07231.1"/>
    <property type="match status" value="1"/>
</dbReference>
<feature type="active site" description="Proton acceptor" evidence="3">
    <location>
        <position position="163"/>
    </location>
</feature>
<dbReference type="KEGG" id="bba:Bd2012"/>
<dbReference type="Gene3D" id="3.40.50.720">
    <property type="entry name" value="NAD(P)-binding Rossmann-like Domain"/>
    <property type="match status" value="1"/>
</dbReference>
<dbReference type="SUPFAM" id="SSF51735">
    <property type="entry name" value="NAD(P)-binding Rossmann-fold domains"/>
    <property type="match status" value="1"/>
</dbReference>
<keyword evidence="2 5" id="KW-0560">Oxidoreductase</keyword>
<comment type="catalytic activity">
    <reaction evidence="5">
        <text>a (3R)-hydroxyacyl-[ACP] + NADP(+) = a 3-oxoacyl-[ACP] + NADPH + H(+)</text>
        <dbReference type="Rhea" id="RHEA:17397"/>
        <dbReference type="Rhea" id="RHEA-COMP:9916"/>
        <dbReference type="Rhea" id="RHEA-COMP:9945"/>
        <dbReference type="ChEBI" id="CHEBI:15378"/>
        <dbReference type="ChEBI" id="CHEBI:57783"/>
        <dbReference type="ChEBI" id="CHEBI:58349"/>
        <dbReference type="ChEBI" id="CHEBI:78776"/>
        <dbReference type="ChEBI" id="CHEBI:78827"/>
        <dbReference type="EC" id="1.1.1.100"/>
    </reaction>
</comment>
<dbReference type="SMART" id="SM00822">
    <property type="entry name" value="PKS_KR"/>
    <property type="match status" value="1"/>
</dbReference>
<dbReference type="PRINTS" id="PR00080">
    <property type="entry name" value="SDRFAMILY"/>
</dbReference>
<keyword evidence="4 5" id="KW-0521">NADP</keyword>
<dbReference type="InterPro" id="IPR011284">
    <property type="entry name" value="3oxo_ACP_reduc"/>
</dbReference>
<dbReference type="UniPathway" id="UPA00094"/>
<dbReference type="Pfam" id="PF13561">
    <property type="entry name" value="adh_short_C2"/>
    <property type="match status" value="1"/>
</dbReference>
<keyword evidence="5" id="KW-0443">Lipid metabolism</keyword>